<dbReference type="PANTHER" id="PTHR48111">
    <property type="entry name" value="REGULATOR OF RPOS"/>
    <property type="match status" value="1"/>
</dbReference>
<evidence type="ECO:0000256" key="5">
    <source>
        <dbReference type="ARBA" id="ARBA00023163"/>
    </source>
</evidence>
<keyword evidence="5" id="KW-0804">Transcription</keyword>
<name>A0ABY7X5M0_9BACL</name>
<keyword evidence="2" id="KW-0902">Two-component regulatory system</keyword>
<gene>
    <name evidence="8" type="ORF">PUW25_17840</name>
</gene>
<dbReference type="InterPro" id="IPR001789">
    <property type="entry name" value="Sig_transdc_resp-reg_receiver"/>
</dbReference>
<keyword evidence="4" id="KW-0238">DNA-binding</keyword>
<dbReference type="RefSeq" id="WP_274338425.1">
    <property type="nucleotide sequence ID" value="NZ_CP118108.1"/>
</dbReference>
<evidence type="ECO:0000256" key="1">
    <source>
        <dbReference type="ARBA" id="ARBA00022553"/>
    </source>
</evidence>
<organism evidence="8 9">
    <name type="scientific">Paenibacillus urinalis</name>
    <dbReference type="NCBI Taxonomy" id="521520"/>
    <lineage>
        <taxon>Bacteria</taxon>
        <taxon>Bacillati</taxon>
        <taxon>Bacillota</taxon>
        <taxon>Bacilli</taxon>
        <taxon>Bacillales</taxon>
        <taxon>Paenibacillaceae</taxon>
        <taxon>Paenibacillus</taxon>
    </lineage>
</organism>
<dbReference type="EMBL" id="CP118108">
    <property type="protein sequence ID" value="WDI01127.1"/>
    <property type="molecule type" value="Genomic_DNA"/>
</dbReference>
<evidence type="ECO:0000256" key="4">
    <source>
        <dbReference type="ARBA" id="ARBA00023125"/>
    </source>
</evidence>
<evidence type="ECO:0000256" key="2">
    <source>
        <dbReference type="ARBA" id="ARBA00023012"/>
    </source>
</evidence>
<keyword evidence="9" id="KW-1185">Reference proteome</keyword>
<evidence type="ECO:0000313" key="9">
    <source>
        <dbReference type="Proteomes" id="UP001221519"/>
    </source>
</evidence>
<evidence type="ECO:0000256" key="3">
    <source>
        <dbReference type="ARBA" id="ARBA00023015"/>
    </source>
</evidence>
<feature type="domain" description="Response regulatory" evidence="7">
    <location>
        <begin position="151"/>
        <end position="267"/>
    </location>
</feature>
<dbReference type="InterPro" id="IPR039420">
    <property type="entry name" value="WalR-like"/>
</dbReference>
<proteinExistence type="predicted"/>
<evidence type="ECO:0000256" key="6">
    <source>
        <dbReference type="PROSITE-ProRule" id="PRU00169"/>
    </source>
</evidence>
<keyword evidence="3" id="KW-0805">Transcription regulation</keyword>
<dbReference type="PROSITE" id="PS50110">
    <property type="entry name" value="RESPONSE_REGULATORY"/>
    <property type="match status" value="1"/>
</dbReference>
<dbReference type="SUPFAM" id="SSF52172">
    <property type="entry name" value="CheY-like"/>
    <property type="match status" value="1"/>
</dbReference>
<dbReference type="SMART" id="SM00448">
    <property type="entry name" value="REC"/>
    <property type="match status" value="1"/>
</dbReference>
<accession>A0ABY7X5M0</accession>
<reference evidence="8 9" key="1">
    <citation type="submission" date="2023-02" db="EMBL/GenBank/DDBJ databases">
        <title>Pathogen: clinical or host-associated sample.</title>
        <authorList>
            <person name="Hergert J."/>
            <person name="Casey R."/>
            <person name="Wagner J."/>
            <person name="Young E.L."/>
            <person name="Oakeson K.F."/>
        </authorList>
    </citation>
    <scope>NUCLEOTIDE SEQUENCE [LARGE SCALE GENOMIC DNA]</scope>
    <source>
        <strain evidence="8 9">2022CK-00829</strain>
    </source>
</reference>
<protein>
    <submittedName>
        <fullName evidence="8">Response regulator</fullName>
    </submittedName>
</protein>
<evidence type="ECO:0000259" key="7">
    <source>
        <dbReference type="PROSITE" id="PS50110"/>
    </source>
</evidence>
<dbReference type="Pfam" id="PF00072">
    <property type="entry name" value="Response_reg"/>
    <property type="match status" value="1"/>
</dbReference>
<keyword evidence="1" id="KW-0597">Phosphoprotein</keyword>
<dbReference type="PANTHER" id="PTHR48111:SF1">
    <property type="entry name" value="TWO-COMPONENT RESPONSE REGULATOR ORR33"/>
    <property type="match status" value="1"/>
</dbReference>
<evidence type="ECO:0000313" key="8">
    <source>
        <dbReference type="EMBL" id="WDI01127.1"/>
    </source>
</evidence>
<dbReference type="InterPro" id="IPR011006">
    <property type="entry name" value="CheY-like_superfamily"/>
</dbReference>
<sequence length="273" mass="30845">MANTVTLERQMTVNVYDILEEQLKGMGSRPSGVVFVHCKNMEQQPEAEVNEALERTCETEFQLWKDSKTSTIAVFLPGLTLNATHYQALLIKQELLERLGEADPRLTMAGFPEMGSPSRHMLKNMAESAKLSQSTDIQLYTKNETMTAPGKILIVDYDETTREFLRIRLSMQGYETFEAVDGLSAIELAKKINPDLILTELNLYGVSGLSFIHQIQSLELQIQPKVIVLTDQRVEDTISKCFEKGVDDYVTKPYSPVELDARIRRCFQSNAVS</sequence>
<comment type="caution">
    <text evidence="6">Lacks conserved residue(s) required for the propagation of feature annotation.</text>
</comment>
<dbReference type="Proteomes" id="UP001221519">
    <property type="component" value="Chromosome"/>
</dbReference>
<dbReference type="Gene3D" id="3.40.50.2300">
    <property type="match status" value="1"/>
</dbReference>